<evidence type="ECO:0000256" key="1">
    <source>
        <dbReference type="ARBA" id="ARBA00004123"/>
    </source>
</evidence>
<dbReference type="InterPro" id="IPR001138">
    <property type="entry name" value="Zn2Cys6_DnaBD"/>
</dbReference>
<keyword evidence="9" id="KW-1185">Reference proteome</keyword>
<dbReference type="Proteomes" id="UP000184188">
    <property type="component" value="Unassembled WGS sequence"/>
</dbReference>
<keyword evidence="2" id="KW-0479">Metal-binding</keyword>
<dbReference type="SMART" id="SM00906">
    <property type="entry name" value="Fungal_trans"/>
    <property type="match status" value="1"/>
</dbReference>
<name>A0A1L9SL57_9EURO</name>
<evidence type="ECO:0000259" key="7">
    <source>
        <dbReference type="SMART" id="SM00906"/>
    </source>
</evidence>
<dbReference type="GO" id="GO:0000981">
    <property type="term" value="F:DNA-binding transcription factor activity, RNA polymerase II-specific"/>
    <property type="evidence" value="ECO:0007669"/>
    <property type="project" value="InterPro"/>
</dbReference>
<keyword evidence="6" id="KW-0539">Nucleus</keyword>
<feature type="domain" description="Xylanolytic transcriptional activator regulatory" evidence="7">
    <location>
        <begin position="291"/>
        <end position="366"/>
    </location>
</feature>
<dbReference type="OrthoDB" id="4934715at2759"/>
<dbReference type="GO" id="GO:0005634">
    <property type="term" value="C:nucleus"/>
    <property type="evidence" value="ECO:0007669"/>
    <property type="project" value="UniProtKB-SubCell"/>
</dbReference>
<evidence type="ECO:0000313" key="9">
    <source>
        <dbReference type="Proteomes" id="UP000184188"/>
    </source>
</evidence>
<dbReference type="PANTHER" id="PTHR31001:SF49">
    <property type="entry name" value="ZN(II)2CYS6 TRANSCRIPTION FACTOR (EUROFUNG)"/>
    <property type="match status" value="1"/>
</dbReference>
<evidence type="ECO:0000256" key="6">
    <source>
        <dbReference type="ARBA" id="ARBA00023242"/>
    </source>
</evidence>
<keyword evidence="3" id="KW-0805">Transcription regulation</keyword>
<dbReference type="GO" id="GO:0003677">
    <property type="term" value="F:DNA binding"/>
    <property type="evidence" value="ECO:0007669"/>
    <property type="project" value="UniProtKB-KW"/>
</dbReference>
<comment type="subcellular location">
    <subcellularLocation>
        <location evidence="1">Nucleus</location>
    </subcellularLocation>
</comment>
<evidence type="ECO:0000313" key="8">
    <source>
        <dbReference type="EMBL" id="OJJ47814.1"/>
    </source>
</evidence>
<dbReference type="STRING" id="1073090.A0A1L9SL57"/>
<sequence length="643" mass="72418">MLTGRLKCDRRQPSCGTCARRGLSLSCQYVGSNNQNTTPAPATSHDSASLNIMQERISQLETLVMSLADKRAAQETRERFDIDNADISHTYGRLSLENEETSYVEASHWTAILDGIAELKDHFDHPAERNLPLSAPDRDTPMLLYGKNKHASREEILAAVPPKEDSDRMVKRFAEATYPARALIHLPTFMKQYERFWLNPSETPIMWIGLFFSILCLGDMYLESDARDNLDGLYSPPLFTNTTNKSFLYREKTVQCLVLGKYTKAVPFVIETLGIYLLGESIQCEDTEVGFWVLVGVIVRLAQRQGYHRDASRFFPRISPFHAEMRRRLWAIVSQLDTTISAQCGLPRMLREGQSDTAEPHNLLDEDLDEFMTELPPSRPDTMPTLIGAIVAKCRLVAAFGKIADLNLTTTDSVPYAKIQELDTLLNETYRNIPDWLQVLPMTASPTDSPLMIISSIFMTLNFHKAQCALHRRYLRCTSPDSELHAYSRTTCIDAALTILQCQQTLDRELRPGGYLSTVKMPISSALQTEFLHAATILCLVLDDHLNRNGQGDDDTQELELMNRIVQALDRSYSFWVLSKQSSREARKAAEALRIVLTKAGRMRFADDTAGGLIDDAVIPDFPDLSTAVRPTYTLTSVSKLTD</sequence>
<dbReference type="PANTHER" id="PTHR31001">
    <property type="entry name" value="UNCHARACTERIZED TRANSCRIPTIONAL REGULATORY PROTEIN"/>
    <property type="match status" value="1"/>
</dbReference>
<dbReference type="Pfam" id="PF04082">
    <property type="entry name" value="Fungal_trans"/>
    <property type="match status" value="1"/>
</dbReference>
<organism evidence="8 9">
    <name type="scientific">Penicilliopsis zonata CBS 506.65</name>
    <dbReference type="NCBI Taxonomy" id="1073090"/>
    <lineage>
        <taxon>Eukaryota</taxon>
        <taxon>Fungi</taxon>
        <taxon>Dikarya</taxon>
        <taxon>Ascomycota</taxon>
        <taxon>Pezizomycotina</taxon>
        <taxon>Eurotiomycetes</taxon>
        <taxon>Eurotiomycetidae</taxon>
        <taxon>Eurotiales</taxon>
        <taxon>Aspergillaceae</taxon>
        <taxon>Penicilliopsis</taxon>
    </lineage>
</organism>
<dbReference type="CDD" id="cd00067">
    <property type="entry name" value="GAL4"/>
    <property type="match status" value="1"/>
</dbReference>
<dbReference type="InterPro" id="IPR007219">
    <property type="entry name" value="XnlR_reg_dom"/>
</dbReference>
<dbReference type="GO" id="GO:0006351">
    <property type="term" value="P:DNA-templated transcription"/>
    <property type="evidence" value="ECO:0007669"/>
    <property type="project" value="InterPro"/>
</dbReference>
<dbReference type="EMBL" id="KV878340">
    <property type="protein sequence ID" value="OJJ47814.1"/>
    <property type="molecule type" value="Genomic_DNA"/>
</dbReference>
<dbReference type="AlphaFoldDB" id="A0A1L9SL57"/>
<evidence type="ECO:0000256" key="5">
    <source>
        <dbReference type="ARBA" id="ARBA00023163"/>
    </source>
</evidence>
<dbReference type="CDD" id="cd12148">
    <property type="entry name" value="fungal_TF_MHR"/>
    <property type="match status" value="1"/>
</dbReference>
<evidence type="ECO:0000256" key="2">
    <source>
        <dbReference type="ARBA" id="ARBA00022723"/>
    </source>
</evidence>
<dbReference type="RefSeq" id="XP_022582324.1">
    <property type="nucleotide sequence ID" value="XM_022729133.1"/>
</dbReference>
<dbReference type="InterPro" id="IPR050613">
    <property type="entry name" value="Sec_Metabolite_Reg"/>
</dbReference>
<gene>
    <name evidence="8" type="ORF">ASPZODRAFT_63268</name>
</gene>
<evidence type="ECO:0000256" key="4">
    <source>
        <dbReference type="ARBA" id="ARBA00023125"/>
    </source>
</evidence>
<keyword evidence="5" id="KW-0804">Transcription</keyword>
<dbReference type="GO" id="GO:0008270">
    <property type="term" value="F:zinc ion binding"/>
    <property type="evidence" value="ECO:0007669"/>
    <property type="project" value="InterPro"/>
</dbReference>
<proteinExistence type="predicted"/>
<protein>
    <recommendedName>
        <fullName evidence="7">Xylanolytic transcriptional activator regulatory domain-containing protein</fullName>
    </recommendedName>
</protein>
<reference evidence="9" key="1">
    <citation type="journal article" date="2017" name="Genome Biol.">
        <title>Comparative genomics reveals high biological diversity and specific adaptations in the industrially and medically important fungal genus Aspergillus.</title>
        <authorList>
            <person name="de Vries R.P."/>
            <person name="Riley R."/>
            <person name="Wiebenga A."/>
            <person name="Aguilar-Osorio G."/>
            <person name="Amillis S."/>
            <person name="Uchima C.A."/>
            <person name="Anderluh G."/>
            <person name="Asadollahi M."/>
            <person name="Askin M."/>
            <person name="Barry K."/>
            <person name="Battaglia E."/>
            <person name="Bayram O."/>
            <person name="Benocci T."/>
            <person name="Braus-Stromeyer S.A."/>
            <person name="Caldana C."/>
            <person name="Canovas D."/>
            <person name="Cerqueira G.C."/>
            <person name="Chen F."/>
            <person name="Chen W."/>
            <person name="Choi C."/>
            <person name="Clum A."/>
            <person name="Dos Santos R.A."/>
            <person name="Damasio A.R."/>
            <person name="Diallinas G."/>
            <person name="Emri T."/>
            <person name="Fekete E."/>
            <person name="Flipphi M."/>
            <person name="Freyberg S."/>
            <person name="Gallo A."/>
            <person name="Gournas C."/>
            <person name="Habgood R."/>
            <person name="Hainaut M."/>
            <person name="Harispe M.L."/>
            <person name="Henrissat B."/>
            <person name="Hilden K.S."/>
            <person name="Hope R."/>
            <person name="Hossain A."/>
            <person name="Karabika E."/>
            <person name="Karaffa L."/>
            <person name="Karanyi Z."/>
            <person name="Krasevec N."/>
            <person name="Kuo A."/>
            <person name="Kusch H."/>
            <person name="LaButti K."/>
            <person name="Lagendijk E.L."/>
            <person name="Lapidus A."/>
            <person name="Levasseur A."/>
            <person name="Lindquist E."/>
            <person name="Lipzen A."/>
            <person name="Logrieco A.F."/>
            <person name="MacCabe A."/>
            <person name="Maekelae M.R."/>
            <person name="Malavazi I."/>
            <person name="Melin P."/>
            <person name="Meyer V."/>
            <person name="Mielnichuk N."/>
            <person name="Miskei M."/>
            <person name="Molnar A.P."/>
            <person name="Mule G."/>
            <person name="Ngan C.Y."/>
            <person name="Orejas M."/>
            <person name="Orosz E."/>
            <person name="Ouedraogo J.P."/>
            <person name="Overkamp K.M."/>
            <person name="Park H.-S."/>
            <person name="Perrone G."/>
            <person name="Piumi F."/>
            <person name="Punt P.J."/>
            <person name="Ram A.F."/>
            <person name="Ramon A."/>
            <person name="Rauscher S."/>
            <person name="Record E."/>
            <person name="Riano-Pachon D.M."/>
            <person name="Robert V."/>
            <person name="Roehrig J."/>
            <person name="Ruller R."/>
            <person name="Salamov A."/>
            <person name="Salih N.S."/>
            <person name="Samson R.A."/>
            <person name="Sandor E."/>
            <person name="Sanguinetti M."/>
            <person name="Schuetze T."/>
            <person name="Sepcic K."/>
            <person name="Shelest E."/>
            <person name="Sherlock G."/>
            <person name="Sophianopoulou V."/>
            <person name="Squina F.M."/>
            <person name="Sun H."/>
            <person name="Susca A."/>
            <person name="Todd R.B."/>
            <person name="Tsang A."/>
            <person name="Unkles S.E."/>
            <person name="van de Wiele N."/>
            <person name="van Rossen-Uffink D."/>
            <person name="Oliveira J.V."/>
            <person name="Vesth T.C."/>
            <person name="Visser J."/>
            <person name="Yu J.-H."/>
            <person name="Zhou M."/>
            <person name="Andersen M.R."/>
            <person name="Archer D.B."/>
            <person name="Baker S.E."/>
            <person name="Benoit I."/>
            <person name="Brakhage A.A."/>
            <person name="Braus G.H."/>
            <person name="Fischer R."/>
            <person name="Frisvad J.C."/>
            <person name="Goldman G.H."/>
            <person name="Houbraken J."/>
            <person name="Oakley B."/>
            <person name="Pocsi I."/>
            <person name="Scazzocchio C."/>
            <person name="Seiboth B."/>
            <person name="vanKuyk P.A."/>
            <person name="Wortman J."/>
            <person name="Dyer P.S."/>
            <person name="Grigoriev I.V."/>
        </authorList>
    </citation>
    <scope>NUCLEOTIDE SEQUENCE [LARGE SCALE GENOMIC DNA]</scope>
    <source>
        <strain evidence="9">CBS 506.65</strain>
    </source>
</reference>
<dbReference type="VEuPathDB" id="FungiDB:ASPZODRAFT_63268"/>
<dbReference type="InterPro" id="IPR036864">
    <property type="entry name" value="Zn2-C6_fun-type_DNA-bd_sf"/>
</dbReference>
<keyword evidence="4" id="KW-0238">DNA-binding</keyword>
<accession>A0A1L9SL57</accession>
<evidence type="ECO:0000256" key="3">
    <source>
        <dbReference type="ARBA" id="ARBA00023015"/>
    </source>
</evidence>
<dbReference type="GeneID" id="34615597"/>
<dbReference type="Gene3D" id="4.10.240.10">
    <property type="entry name" value="Zn(2)-C6 fungal-type DNA-binding domain"/>
    <property type="match status" value="1"/>
</dbReference>